<organism evidence="4 5">
    <name type="scientific">Novymonas esmeraldas</name>
    <dbReference type="NCBI Taxonomy" id="1808958"/>
    <lineage>
        <taxon>Eukaryota</taxon>
        <taxon>Discoba</taxon>
        <taxon>Euglenozoa</taxon>
        <taxon>Kinetoplastea</taxon>
        <taxon>Metakinetoplastina</taxon>
        <taxon>Trypanosomatida</taxon>
        <taxon>Trypanosomatidae</taxon>
        <taxon>Novymonas</taxon>
    </lineage>
</organism>
<keyword evidence="2" id="KW-0472">Membrane</keyword>
<feature type="chain" id="PRO_5043990393" evidence="3">
    <location>
        <begin position="26"/>
        <end position="277"/>
    </location>
</feature>
<evidence type="ECO:0000256" key="1">
    <source>
        <dbReference type="SAM" id="MobiDB-lite"/>
    </source>
</evidence>
<keyword evidence="2" id="KW-0812">Transmembrane</keyword>
<comment type="caution">
    <text evidence="4">The sequence shown here is derived from an EMBL/GenBank/DDBJ whole genome shotgun (WGS) entry which is preliminary data.</text>
</comment>
<feature type="signal peptide" evidence="3">
    <location>
        <begin position="1"/>
        <end position="25"/>
    </location>
</feature>
<evidence type="ECO:0000256" key="2">
    <source>
        <dbReference type="SAM" id="Phobius"/>
    </source>
</evidence>
<dbReference type="EMBL" id="JAECZO010000018">
    <property type="protein sequence ID" value="KAK7201684.1"/>
    <property type="molecule type" value="Genomic_DNA"/>
</dbReference>
<accession>A0AAW0F6N5</accession>
<dbReference type="Proteomes" id="UP001430356">
    <property type="component" value="Unassembled WGS sequence"/>
</dbReference>
<keyword evidence="2" id="KW-1133">Transmembrane helix</keyword>
<proteinExistence type="predicted"/>
<keyword evidence="3" id="KW-0732">Signal</keyword>
<reference evidence="4 5" key="1">
    <citation type="journal article" date="2021" name="MBio">
        <title>A New Model Trypanosomatid, Novymonas esmeraldas: Genomic Perception of Its 'Candidatus Pandoraea novymonadis' Endosymbiont.</title>
        <authorList>
            <person name="Zakharova A."/>
            <person name="Saura A."/>
            <person name="Butenko A."/>
            <person name="Podesvova L."/>
            <person name="Warmusova S."/>
            <person name="Kostygov A.Y."/>
            <person name="Nenarokova A."/>
            <person name="Lukes J."/>
            <person name="Opperdoes F.R."/>
            <person name="Yurchenko V."/>
        </authorList>
    </citation>
    <scope>NUCLEOTIDE SEQUENCE [LARGE SCALE GENOMIC DNA]</scope>
    <source>
        <strain evidence="4 5">E262AT.01</strain>
    </source>
</reference>
<evidence type="ECO:0000256" key="3">
    <source>
        <dbReference type="SAM" id="SignalP"/>
    </source>
</evidence>
<dbReference type="AlphaFoldDB" id="A0AAW0F6N5"/>
<evidence type="ECO:0000313" key="4">
    <source>
        <dbReference type="EMBL" id="KAK7201684.1"/>
    </source>
</evidence>
<evidence type="ECO:0000313" key="5">
    <source>
        <dbReference type="Proteomes" id="UP001430356"/>
    </source>
</evidence>
<protein>
    <submittedName>
        <fullName evidence="4">Uncharacterized protein</fullName>
    </submittedName>
</protein>
<feature type="transmembrane region" description="Helical" evidence="2">
    <location>
        <begin position="257"/>
        <end position="276"/>
    </location>
</feature>
<keyword evidence="5" id="KW-1185">Reference proteome</keyword>
<sequence>MTRASFTVALLLPLLLLLFVVRRDASCAHAADADAHVETITMLPPPPPSSQLSSRGGATVGPHVQAQPRLVVREMDQRDWHLLDGDQLIPVHDKERHHKRHGRDADSVPQLEGHTHPLQPVQPVTVPVGHTSPAAPLTAELEQRIRLDSLRLVIKVTEDVGSEHATTTDHGVPSRRGVPVAARPAAVDVAGADAAATVSTSTPAREQLQRRCLVANGREAEAGVVAALLEGKLDKDCLIVVADVGNEIPGQENSAKGAVAIMSLFAATFLSVFLFLF</sequence>
<gene>
    <name evidence="4" type="ORF">NESM_000233400</name>
</gene>
<name>A0AAW0F6N5_9TRYP</name>
<feature type="region of interest" description="Disordered" evidence="1">
    <location>
        <begin position="40"/>
        <end position="61"/>
    </location>
</feature>